<proteinExistence type="predicted"/>
<dbReference type="FunFam" id="1.10.340.70:FF:000001">
    <property type="entry name" value="Retrovirus-related Pol polyprotein from transposon gypsy-like Protein"/>
    <property type="match status" value="2"/>
</dbReference>
<dbReference type="PROSITE" id="PS50158">
    <property type="entry name" value="ZF_CCHC"/>
    <property type="match status" value="1"/>
</dbReference>
<dbReference type="SUPFAM" id="SSF57756">
    <property type="entry name" value="Retrovirus zinc finger-like domains"/>
    <property type="match status" value="1"/>
</dbReference>
<keyword evidence="10" id="KW-0238">DNA-binding</keyword>
<dbReference type="Gene3D" id="1.10.340.70">
    <property type="match status" value="2"/>
</dbReference>
<feature type="compositionally biased region" description="Polar residues" evidence="12">
    <location>
        <begin position="2868"/>
        <end position="2879"/>
    </location>
</feature>
<dbReference type="EC" id="2.7.7.49" evidence="1"/>
<feature type="domain" description="Integrase catalytic" evidence="15">
    <location>
        <begin position="2456"/>
        <end position="2616"/>
    </location>
</feature>
<dbReference type="GO" id="GO:0004190">
    <property type="term" value="F:aspartic-type endopeptidase activity"/>
    <property type="evidence" value="ECO:0007669"/>
    <property type="project" value="UniProtKB-KW"/>
</dbReference>
<evidence type="ECO:0000313" key="16">
    <source>
        <dbReference type="EMBL" id="KAK1617429.1"/>
    </source>
</evidence>
<keyword evidence="11" id="KW-0479">Metal-binding</keyword>
<dbReference type="Gene3D" id="4.10.60.10">
    <property type="entry name" value="Zinc finger, CCHC-type"/>
    <property type="match status" value="1"/>
</dbReference>
<dbReference type="InterPro" id="IPR041577">
    <property type="entry name" value="RT_RNaseH_2"/>
</dbReference>
<dbReference type="FunFam" id="3.10.10.10:FF:000007">
    <property type="entry name" value="Retrovirus-related Pol polyprotein from transposon 17.6-like Protein"/>
    <property type="match status" value="1"/>
</dbReference>
<keyword evidence="7" id="KW-0255">Endonuclease</keyword>
<evidence type="ECO:0000256" key="11">
    <source>
        <dbReference type="PROSITE-ProRule" id="PRU00047"/>
    </source>
</evidence>
<keyword evidence="4" id="KW-0548">Nucleotidyltransferase</keyword>
<dbReference type="Pfam" id="PF17921">
    <property type="entry name" value="Integrase_H2C2"/>
    <property type="match status" value="2"/>
</dbReference>
<dbReference type="InterPro" id="IPR001584">
    <property type="entry name" value="Integrase_cat-core"/>
</dbReference>
<evidence type="ECO:0000313" key="17">
    <source>
        <dbReference type="Proteomes" id="UP001231189"/>
    </source>
</evidence>
<dbReference type="InterPro" id="IPR036397">
    <property type="entry name" value="RNaseH_sf"/>
</dbReference>
<keyword evidence="11" id="KW-0863">Zinc-finger</keyword>
<evidence type="ECO:0000256" key="1">
    <source>
        <dbReference type="ARBA" id="ARBA00012493"/>
    </source>
</evidence>
<keyword evidence="6" id="KW-0064">Aspartyl protease</keyword>
<dbReference type="PANTHER" id="PTHR35046:SF9">
    <property type="entry name" value="RNA-DIRECTED DNA POLYMERASE"/>
    <property type="match status" value="1"/>
</dbReference>
<dbReference type="Proteomes" id="UP001231189">
    <property type="component" value="Unassembled WGS sequence"/>
</dbReference>
<evidence type="ECO:0000259" key="15">
    <source>
        <dbReference type="PROSITE" id="PS50994"/>
    </source>
</evidence>
<gene>
    <name evidence="16" type="ORF">QYE76_022946</name>
</gene>
<dbReference type="CDD" id="cd01647">
    <property type="entry name" value="RT_LTR"/>
    <property type="match status" value="2"/>
</dbReference>
<dbReference type="GO" id="GO:0003677">
    <property type="term" value="F:DNA binding"/>
    <property type="evidence" value="ECO:0007669"/>
    <property type="project" value="UniProtKB-KW"/>
</dbReference>
<dbReference type="InterPro" id="IPR043128">
    <property type="entry name" value="Rev_trsase/Diguanyl_cyclase"/>
</dbReference>
<dbReference type="Gene3D" id="2.40.70.10">
    <property type="entry name" value="Acid Proteases"/>
    <property type="match status" value="2"/>
</dbReference>
<dbReference type="GO" id="GO:0003964">
    <property type="term" value="F:RNA-directed DNA polymerase activity"/>
    <property type="evidence" value="ECO:0007669"/>
    <property type="project" value="UniProtKB-KW"/>
</dbReference>
<feature type="compositionally biased region" description="Basic and acidic residues" evidence="12">
    <location>
        <begin position="2819"/>
        <end position="2834"/>
    </location>
</feature>
<protein>
    <recommendedName>
        <fullName evidence="1">RNA-directed DNA polymerase</fullName>
        <ecNumber evidence="1">2.7.7.49</ecNumber>
    </recommendedName>
</protein>
<dbReference type="InterPro" id="IPR001878">
    <property type="entry name" value="Znf_CCHC"/>
</dbReference>
<evidence type="ECO:0000256" key="8">
    <source>
        <dbReference type="ARBA" id="ARBA00022801"/>
    </source>
</evidence>
<evidence type="ECO:0000256" key="3">
    <source>
        <dbReference type="ARBA" id="ARBA00022679"/>
    </source>
</evidence>
<evidence type="ECO:0000259" key="14">
    <source>
        <dbReference type="PROSITE" id="PS50878"/>
    </source>
</evidence>
<dbReference type="Gene3D" id="3.10.20.370">
    <property type="match status" value="1"/>
</dbReference>
<dbReference type="EMBL" id="JAUUTY010000006">
    <property type="protein sequence ID" value="KAK1617429.1"/>
    <property type="molecule type" value="Genomic_DNA"/>
</dbReference>
<dbReference type="InterPro" id="IPR005162">
    <property type="entry name" value="Retrotrans_gag_dom"/>
</dbReference>
<feature type="compositionally biased region" description="Low complexity" evidence="12">
    <location>
        <begin position="1676"/>
        <end position="1696"/>
    </location>
</feature>
<feature type="region of interest" description="Disordered" evidence="12">
    <location>
        <begin position="1327"/>
        <end position="1351"/>
    </location>
</feature>
<evidence type="ECO:0000259" key="13">
    <source>
        <dbReference type="PROSITE" id="PS50158"/>
    </source>
</evidence>
<dbReference type="Pfam" id="PF17917">
    <property type="entry name" value="RT_RNaseH"/>
    <property type="match status" value="1"/>
</dbReference>
<dbReference type="PROSITE" id="PS50878">
    <property type="entry name" value="RT_POL"/>
    <property type="match status" value="2"/>
</dbReference>
<keyword evidence="5" id="KW-0540">Nuclease</keyword>
<feature type="region of interest" description="Disordered" evidence="12">
    <location>
        <begin position="902"/>
        <end position="935"/>
    </location>
</feature>
<evidence type="ECO:0000256" key="4">
    <source>
        <dbReference type="ARBA" id="ARBA00022695"/>
    </source>
</evidence>
<dbReference type="Pfam" id="PF24626">
    <property type="entry name" value="SH3_Tf2-1"/>
    <property type="match status" value="2"/>
</dbReference>
<dbReference type="GO" id="GO:0006508">
    <property type="term" value="P:proteolysis"/>
    <property type="evidence" value="ECO:0007669"/>
    <property type="project" value="UniProtKB-KW"/>
</dbReference>
<sequence>MEDQRCNIFQTRAGIGGKSIKVIIDGGSCHNLASTELCEKLNLTLRKHPHPYHVQWLSDKGNVKIQHTVTVNFKIGPYEDTVECDVVPMTVCHMLLGRPWQFDKKAIHDGFSNAYTFKVKDKKFELRPMTPSQIIADNAKALARAQHHIHHSELRGEGATHQKESERHHPHMSERKSVLLATKSEWREVKDNPSTTIHYVLICKGLSSETNDLTNIPSSLLSLLKEFQDVFPDELPHGLPPLRGIEHRIDLIPGAPLPNRAAYRTNPEDTKEIQRQIQDLLAKGKNLEDHVQHVREVLCILRHEKLFANLPKCHFAQNKLVFLGFVVSANGIEVDSSKVEAIHNWPTPTNVGQVRSFHGLAGFYRRFVKDFSTIACPLNELTKKNVPFVWGKAQQKAFDELKKRLTEAPLLALPDFAKTFEIECDASGLGIGGVLMQNGKPVAYYSEKLDGARLNYPIYDKELYALSLKYLKSQHNLNKRHAKWVEFIESFPYVIKYKKGKENVVADALSRKITLLLTRLEFHILGLEEIKELYPSDSFFGPIFEKCSIDRGFDDFYLHDGYLFKANKVCIPESSLRKLLLQESHGGGLMGHFGRDKTLSMLSTHYYWPRMKRDVERLCNRCTTCLQAKSTSNPHGLPRTKHGHDSIFVVVDRFSKMAHFIPCHKSDDASHIASLFFREVVRLHGIPASIVSDRDVKFMSYLWKSLMAKFGVKLLFSSSSHPQTDGQTEVVNRSLSTLLRTLVKKNLKSWEDCLPHAEFAYNRAKHSTTLRSPFMIVYGFEPPTALDILPLPLHQRTNMDFDKRTTAMKKLHEDTRATIQDHVLRQATRLNAKKKERVFEEGDLVWVHLRKERFPQERNSKLKPRGDGPFKVLKRINNNAYVIDIPTSKYLVSNTFNISDLSPHYGDEEEQESKPSSSFKGDEDIPSIDTTAVPTATQIEGPITRARAKQLNYQAQSRRTKSDIAELDEFIDVFPQDVPPGLPPIRGIEHQIDLIPGASLPNRAPYRTNPEETKEIQRQIQVLQDKGYIRESLSPCAVPIILVPKKDGSSRLCTDCRSINNITIRYRHPIPRLDDMLDELSGSIMFSKVDLRSGYHQIRMQLGDEWKTAFKTKFGLYEWLVMPFGLTNAPSTFMRLMNEVLRAFIGRFVVVYFDDILIYSKSLEEHLDHLRAVFNALRDARLYGNLEKCTFCTNRVAFLGYVVTAQGIEVDPAKIEAIENWPQPKTVTQVRSFLGLAGFYRRFVKDFGSIAAPLNELTKKDVPFVWGDAQQDAFMILKDKYQEETSIARGEEQLDMKTDDKMAVKLDMELDMKISHGRAREEREACARGEEEVQAGPEPDFQFSSKKPDDTPVTWREYEALRDHLTRELRVTTETFDTEIQGVNLKVDEATTAINTVQTSMTTLQASMNTLTQAVHDIRTMVQQQPQHPFDEDGSVNGDNADAAAAQGMGRGVGRGLPRGVNRGFVEIGARRVPQQQDDGLGKPKFSIPRFEGGTDVEEYLTWELKIERLWRLHPDYTEDKKIKLASSEFDGYALRWWDALVQNREEDGELPIVTWRTMKAAMRARFVPTNYLRSVFDKLTQLKQGVLTVDAYYMEMEMLMQRARVRESLEMTMQRFLNGLKFNIKGIVRHHKYATMNELLHHAREAESQLAEEAQQRGRATGAGRYTPRPPPSTAPSTRPTDVPSSSSKPVSNVSHTKKPVPAASGTGSSMSTARNRDMVCHTCGGKGHFKKDCPNRKVMIINEDNEYETGDDADPDGPEDDDYDSDSFDAYPSEAQTIVVSQRVLNVQPSASTQRCNLFQTKALVGPDKACKVIIDGGSCRNLASKELCAKLKLKYLPHPHPYYIQWLSNNGEMKVSHMVRVDFEIGPYKDSIDFDVVPMTEFGDVFPEEVPAGLPPLRGIEHQIDLIPGASLPNRAPYRTNPEETKEIQKQVQALLDKGYIRISLSPCAVPVILVPKKDGTWRMCVDCRAINNITIRYRHPIPRLEDMLDELSGAAVFSKIDLRSGYHQIRMKEGDEWKTAFKTKFGLYEWLVMPFGLTNAPSTFMRLMNHVLRDFIGKFVVVYFDDILIYSRNESDHTIHIRHVLQVLRDNKLYGNLEKCTFCKDKVIFLGYVVSQHGVEVDESKIEAIQNWPTPMNVSQVRSFHGLAGFYRRFVPNFSTIAAPLNDLTKKGVVFEWGAAQDHAFDELKRLLTSAPLLALPDFNKQFEIECDASGIGIGGVLMQEGRPIAYFSEKLSGAKLNYPIYDKELYALIRVLEVWQHYLWPKEFIIHSDHEALKYLKAQSTLHKRLAKWVEFIESFPYIIKHKKGKDNIVADALSRKNMLLTQLDVKIPGLEILCDLYATDHDFAEPYRLCALGKAWEKYHIHDGFLFRANKLCVPESSVRLLLLQESHAGGLMGHFGREKTLLMLADHFYWPKMRRDVDRYVKRCITCNKSKSKLKPHGLYTPLPAPTTPWEDISMDFVLGLPRTKRGHDSIFVVVDRFSKMSHFIACHKSDDASHIANLFFREIVRLHGVPKTIVSDRDVKFMSYFWKTLWRKLGTKLLFSTTCHPQTDGQTEVVNRTLSQLLRSMIKKNLKEWEECLPHVEFAYNRAVHSTTELCPFEVVYGFKPITPLDLLPLPIHERVNMEASKRADFVKKIHVKTKELIEKKGKSNAARKNMKRKEMLFKPGDLVWVHFRKDRFPQLRKSKLKPRGAGPYKVLAKINDNAYSIDLPEDEFGVSNSFNVGGDDEDIPTSLLPPSSPIEDEPAVKLKSNEVRIGPITRARAKLLKQQVNLYQEETSIARGEEQLDMKTDDKMAVKLDMELDMKISHGRAREEREACARGEEEVQAGPEPGQTGPQTGQPGPWPGRPAANRPPTGRSVSYRTETGNFAVSRFPTRLTGPQTGPPGHQPG</sequence>
<keyword evidence="9" id="KW-0695">RNA-directed DNA polymerase</keyword>
<feature type="domain" description="Reverse transcriptase" evidence="14">
    <location>
        <begin position="1024"/>
        <end position="1203"/>
    </location>
</feature>
<dbReference type="InterPro" id="IPR012337">
    <property type="entry name" value="RNaseH-like_sf"/>
</dbReference>
<feature type="domain" description="CCHC-type" evidence="13">
    <location>
        <begin position="1722"/>
        <end position="1737"/>
    </location>
</feature>
<dbReference type="InterPro" id="IPR021109">
    <property type="entry name" value="Peptidase_aspartic_dom_sf"/>
</dbReference>
<dbReference type="InterPro" id="IPR036875">
    <property type="entry name" value="Znf_CCHC_sf"/>
</dbReference>
<comment type="caution">
    <text evidence="16">The sequence shown here is derived from an EMBL/GenBank/DDBJ whole genome shotgun (WGS) entry which is preliminary data.</text>
</comment>
<dbReference type="InterPro" id="IPR000477">
    <property type="entry name" value="RT_dom"/>
</dbReference>
<dbReference type="PROSITE" id="PS50994">
    <property type="entry name" value="INTEGRASE"/>
    <property type="match status" value="2"/>
</dbReference>
<feature type="compositionally biased region" description="Low complexity" evidence="12">
    <location>
        <begin position="1704"/>
        <end position="1715"/>
    </location>
</feature>
<evidence type="ECO:0000256" key="9">
    <source>
        <dbReference type="ARBA" id="ARBA00022918"/>
    </source>
</evidence>
<dbReference type="Pfam" id="PF03732">
    <property type="entry name" value="Retrotrans_gag"/>
    <property type="match status" value="1"/>
</dbReference>
<keyword evidence="11" id="KW-0862">Zinc</keyword>
<dbReference type="Pfam" id="PF00078">
    <property type="entry name" value="RVT_1"/>
    <property type="match status" value="2"/>
</dbReference>
<dbReference type="Gene3D" id="3.10.10.10">
    <property type="entry name" value="HIV Type 1 Reverse Transcriptase, subunit A, domain 1"/>
    <property type="match status" value="2"/>
</dbReference>
<keyword evidence="3" id="KW-0808">Transferase</keyword>
<keyword evidence="2" id="KW-0645">Protease</keyword>
<keyword evidence="17" id="KW-1185">Reference proteome</keyword>
<feature type="region of interest" description="Disordered" evidence="12">
    <location>
        <begin position="151"/>
        <end position="174"/>
    </location>
</feature>
<dbReference type="Pfam" id="PF17919">
    <property type="entry name" value="RT_RNaseH_2"/>
    <property type="match status" value="1"/>
</dbReference>
<dbReference type="SMART" id="SM00343">
    <property type="entry name" value="ZnF_C2HC"/>
    <property type="match status" value="1"/>
</dbReference>
<feature type="region of interest" description="Disordered" evidence="12">
    <location>
        <begin position="1647"/>
        <end position="1715"/>
    </location>
</feature>
<dbReference type="GO" id="GO:0004519">
    <property type="term" value="F:endonuclease activity"/>
    <property type="evidence" value="ECO:0007669"/>
    <property type="project" value="UniProtKB-KW"/>
</dbReference>
<evidence type="ECO:0000256" key="12">
    <source>
        <dbReference type="SAM" id="MobiDB-lite"/>
    </source>
</evidence>
<dbReference type="CDD" id="cd00303">
    <property type="entry name" value="retropepsin_like"/>
    <property type="match status" value="2"/>
</dbReference>
<evidence type="ECO:0000256" key="10">
    <source>
        <dbReference type="ARBA" id="ARBA00023125"/>
    </source>
</evidence>
<dbReference type="FunFam" id="3.30.70.270:FF:000020">
    <property type="entry name" value="Transposon Tf2-6 polyprotein-like Protein"/>
    <property type="match status" value="2"/>
</dbReference>
<dbReference type="FunFam" id="3.30.70.270:FF:000063">
    <property type="entry name" value="Zinc knuckle domaincontaining protein"/>
    <property type="match status" value="1"/>
</dbReference>
<evidence type="ECO:0000256" key="7">
    <source>
        <dbReference type="ARBA" id="ARBA00022759"/>
    </source>
</evidence>
<dbReference type="InterPro" id="IPR056924">
    <property type="entry name" value="SH3_Tf2-1"/>
</dbReference>
<dbReference type="GO" id="GO:0008270">
    <property type="term" value="F:zinc ion binding"/>
    <property type="evidence" value="ECO:0007669"/>
    <property type="project" value="UniProtKB-KW"/>
</dbReference>
<dbReference type="InterPro" id="IPR041588">
    <property type="entry name" value="Integrase_H2C2"/>
</dbReference>
<feature type="region of interest" description="Disordered" evidence="12">
    <location>
        <begin position="2819"/>
        <end position="2901"/>
    </location>
</feature>
<feature type="domain" description="Reverse transcriptase" evidence="14">
    <location>
        <begin position="1939"/>
        <end position="2118"/>
    </location>
</feature>
<evidence type="ECO:0000256" key="6">
    <source>
        <dbReference type="ARBA" id="ARBA00022750"/>
    </source>
</evidence>
<dbReference type="InterPro" id="IPR043502">
    <property type="entry name" value="DNA/RNA_pol_sf"/>
</dbReference>
<dbReference type="PANTHER" id="PTHR35046">
    <property type="entry name" value="ZINC KNUCKLE (CCHC-TYPE) FAMILY PROTEIN"/>
    <property type="match status" value="1"/>
</dbReference>
<dbReference type="Gene3D" id="3.30.70.270">
    <property type="match status" value="6"/>
</dbReference>
<feature type="region of interest" description="Disordered" evidence="12">
    <location>
        <begin position="1747"/>
        <end position="1767"/>
    </location>
</feature>
<evidence type="ECO:0000256" key="2">
    <source>
        <dbReference type="ARBA" id="ARBA00022670"/>
    </source>
</evidence>
<feature type="compositionally biased region" description="Low complexity" evidence="12">
    <location>
        <begin position="2839"/>
        <end position="2852"/>
    </location>
</feature>
<keyword evidence="8" id="KW-0378">Hydrolase</keyword>
<dbReference type="CDD" id="cd09274">
    <property type="entry name" value="RNase_HI_RT_Ty3"/>
    <property type="match status" value="2"/>
</dbReference>
<evidence type="ECO:0000256" key="5">
    <source>
        <dbReference type="ARBA" id="ARBA00022722"/>
    </source>
</evidence>
<accession>A0AAD8RDI2</accession>
<dbReference type="FunFam" id="3.30.420.10:FF:000032">
    <property type="entry name" value="Retrovirus-related Pol polyprotein from transposon 297-like Protein"/>
    <property type="match status" value="2"/>
</dbReference>
<feature type="domain" description="Integrase catalytic" evidence="15">
    <location>
        <begin position="647"/>
        <end position="781"/>
    </location>
</feature>
<dbReference type="SUPFAM" id="SSF56672">
    <property type="entry name" value="DNA/RNA polymerases"/>
    <property type="match status" value="3"/>
</dbReference>
<dbReference type="Gene3D" id="3.30.420.10">
    <property type="entry name" value="Ribonuclease H-like superfamily/Ribonuclease H"/>
    <property type="match status" value="2"/>
</dbReference>
<dbReference type="GO" id="GO:0015074">
    <property type="term" value="P:DNA integration"/>
    <property type="evidence" value="ECO:0007669"/>
    <property type="project" value="InterPro"/>
</dbReference>
<dbReference type="SUPFAM" id="SSF53098">
    <property type="entry name" value="Ribonuclease H-like"/>
    <property type="match status" value="2"/>
</dbReference>
<reference evidence="16" key="1">
    <citation type="submission" date="2023-07" db="EMBL/GenBank/DDBJ databases">
        <title>A chromosome-level genome assembly of Lolium multiflorum.</title>
        <authorList>
            <person name="Chen Y."/>
            <person name="Copetti D."/>
            <person name="Kolliker R."/>
            <person name="Studer B."/>
        </authorList>
    </citation>
    <scope>NUCLEOTIDE SEQUENCE</scope>
    <source>
        <strain evidence="16">02402/16</strain>
        <tissue evidence="16">Leaf</tissue>
    </source>
</reference>
<dbReference type="Pfam" id="PF00098">
    <property type="entry name" value="zf-CCHC"/>
    <property type="match status" value="1"/>
</dbReference>
<name>A0AAD8RDI2_LOLMU</name>
<dbReference type="InterPro" id="IPR041373">
    <property type="entry name" value="RT_RNaseH"/>
</dbReference>
<organism evidence="16 17">
    <name type="scientific">Lolium multiflorum</name>
    <name type="common">Italian ryegrass</name>
    <name type="synonym">Lolium perenne subsp. multiflorum</name>
    <dbReference type="NCBI Taxonomy" id="4521"/>
    <lineage>
        <taxon>Eukaryota</taxon>
        <taxon>Viridiplantae</taxon>
        <taxon>Streptophyta</taxon>
        <taxon>Embryophyta</taxon>
        <taxon>Tracheophyta</taxon>
        <taxon>Spermatophyta</taxon>
        <taxon>Magnoliopsida</taxon>
        <taxon>Liliopsida</taxon>
        <taxon>Poales</taxon>
        <taxon>Poaceae</taxon>
        <taxon>BOP clade</taxon>
        <taxon>Pooideae</taxon>
        <taxon>Poodae</taxon>
        <taxon>Poeae</taxon>
        <taxon>Poeae Chloroplast Group 2 (Poeae type)</taxon>
        <taxon>Loliodinae</taxon>
        <taxon>Loliinae</taxon>
        <taxon>Lolium</taxon>
    </lineage>
</organism>